<feature type="non-terminal residue" evidence="1">
    <location>
        <position position="1"/>
    </location>
</feature>
<reference evidence="1 2" key="1">
    <citation type="submission" date="2020-11" db="EMBL/GenBank/DDBJ databases">
        <title>P. mediterranea TC4 genome.</title>
        <authorList>
            <person name="Molmeret M."/>
        </authorList>
    </citation>
    <scope>NUCLEOTIDE SEQUENCE [LARGE SCALE GENOMIC DNA]</scope>
    <source>
        <strain evidence="1 2">TC4</strain>
    </source>
</reference>
<evidence type="ECO:0000313" key="2">
    <source>
        <dbReference type="Proteomes" id="UP001194729"/>
    </source>
</evidence>
<organism evidence="1 2">
    <name type="scientific">Nonlabens mediterrranea</name>
    <dbReference type="NCBI Taxonomy" id="1419947"/>
    <lineage>
        <taxon>Bacteria</taxon>
        <taxon>Pseudomonadati</taxon>
        <taxon>Bacteroidota</taxon>
        <taxon>Flavobacteriia</taxon>
        <taxon>Flavobacteriales</taxon>
        <taxon>Flavobacteriaceae</taxon>
        <taxon>Nonlabens</taxon>
    </lineage>
</organism>
<protein>
    <recommendedName>
        <fullName evidence="3">Cell surface protein SprA</fullName>
    </recommendedName>
</protein>
<keyword evidence="2" id="KW-1185">Reference proteome</keyword>
<sequence>VISLSFDNNLLTEINGNELILGLGYRIKDLKFKTNVGGRSKIIKSDLNMRLDGSIRDNVTIVRYLDLDNSQATAGQTIYGLKFTADYNLSQAFTAIFYYDHTFSEFAISTAFPQTTIRSGITLRYTFGN</sequence>
<comment type="caution">
    <text evidence="1">The sequence shown here is derived from an EMBL/GenBank/DDBJ whole genome shotgun (WGS) entry which is preliminary data.</text>
</comment>
<dbReference type="Proteomes" id="UP001194729">
    <property type="component" value="Unassembled WGS sequence"/>
</dbReference>
<proteinExistence type="predicted"/>
<dbReference type="EMBL" id="JADKYU010001002">
    <property type="protein sequence ID" value="MBF4986155.1"/>
    <property type="molecule type" value="Genomic_DNA"/>
</dbReference>
<evidence type="ECO:0008006" key="3">
    <source>
        <dbReference type="Google" id="ProtNLM"/>
    </source>
</evidence>
<evidence type="ECO:0000313" key="1">
    <source>
        <dbReference type="EMBL" id="MBF4986155.1"/>
    </source>
</evidence>
<accession>A0ABS0A9Y0</accession>
<gene>
    <name evidence="1" type="ORF">FNJ87_18160</name>
</gene>
<name>A0ABS0A9Y0_9FLAO</name>